<gene>
    <name evidence="2" type="ORF">COX26_01145</name>
</gene>
<comment type="caution">
    <text evidence="2">The sequence shown here is derived from an EMBL/GenBank/DDBJ whole genome shotgun (WGS) entry which is preliminary data.</text>
</comment>
<feature type="compositionally biased region" description="Basic and acidic residues" evidence="1">
    <location>
        <begin position="21"/>
        <end position="32"/>
    </location>
</feature>
<dbReference type="AlphaFoldDB" id="A0A2G9ZBL4"/>
<accession>A0A2G9ZBL4</accession>
<evidence type="ECO:0000313" key="2">
    <source>
        <dbReference type="EMBL" id="PIP29990.1"/>
    </source>
</evidence>
<protein>
    <submittedName>
        <fullName evidence="2">Uncharacterized protein</fullName>
    </submittedName>
</protein>
<reference evidence="2 3" key="1">
    <citation type="submission" date="2017-09" db="EMBL/GenBank/DDBJ databases">
        <title>Depth-based differentiation of microbial function through sediment-hosted aquifers and enrichment of novel symbionts in the deep terrestrial subsurface.</title>
        <authorList>
            <person name="Probst A.J."/>
            <person name="Ladd B."/>
            <person name="Jarett J.K."/>
            <person name="Geller-Mcgrath D.E."/>
            <person name="Sieber C.M."/>
            <person name="Emerson J.B."/>
            <person name="Anantharaman K."/>
            <person name="Thomas B.C."/>
            <person name="Malmstrom R."/>
            <person name="Stieglmeier M."/>
            <person name="Klingl A."/>
            <person name="Woyke T."/>
            <person name="Ryan C.M."/>
            <person name="Banfield J.F."/>
        </authorList>
    </citation>
    <scope>NUCLEOTIDE SEQUENCE [LARGE SCALE GENOMIC DNA]</scope>
    <source>
        <strain evidence="2">CG23_combo_of_CG06-09_8_20_14_all_54_14</strain>
    </source>
</reference>
<organism evidence="2 3">
    <name type="scientific">Candidatus Jorgensenbacteria bacterium CG23_combo_of_CG06-09_8_20_14_all_54_14</name>
    <dbReference type="NCBI Taxonomy" id="1974595"/>
    <lineage>
        <taxon>Bacteria</taxon>
        <taxon>Candidatus Joergenseniibacteriota</taxon>
    </lineage>
</organism>
<evidence type="ECO:0000256" key="1">
    <source>
        <dbReference type="SAM" id="MobiDB-lite"/>
    </source>
</evidence>
<dbReference type="Proteomes" id="UP000228812">
    <property type="component" value="Unassembled WGS sequence"/>
</dbReference>
<feature type="region of interest" description="Disordered" evidence="1">
    <location>
        <begin position="21"/>
        <end position="54"/>
    </location>
</feature>
<sequence length="66" mass="7173">MILWISPRSGSLERGFLFERLHEKPKKPEKPGKPVKLSAGGGSPPDGRAGALGGKNEKINFLDFID</sequence>
<evidence type="ECO:0000313" key="3">
    <source>
        <dbReference type="Proteomes" id="UP000228812"/>
    </source>
</evidence>
<name>A0A2G9ZBL4_9BACT</name>
<proteinExistence type="predicted"/>
<dbReference type="EMBL" id="PCRZ01000020">
    <property type="protein sequence ID" value="PIP29990.1"/>
    <property type="molecule type" value="Genomic_DNA"/>
</dbReference>